<evidence type="ECO:0000259" key="4">
    <source>
        <dbReference type="Pfam" id="PF24850"/>
    </source>
</evidence>
<evidence type="ECO:0000313" key="6">
    <source>
        <dbReference type="Proteomes" id="UP001148482"/>
    </source>
</evidence>
<organism evidence="5 6">
    <name type="scientific">Salinimicrobium profundisediminis</name>
    <dbReference type="NCBI Taxonomy" id="2994553"/>
    <lineage>
        <taxon>Bacteria</taxon>
        <taxon>Pseudomonadati</taxon>
        <taxon>Bacteroidota</taxon>
        <taxon>Flavobacteriia</taxon>
        <taxon>Flavobacteriales</taxon>
        <taxon>Flavobacteriaceae</taxon>
        <taxon>Salinimicrobium</taxon>
    </lineage>
</organism>
<accession>A0A9X3I1X1</accession>
<dbReference type="InterPro" id="IPR011199">
    <property type="entry name" value="Bacillithiol_biosynth_BshC"/>
</dbReference>
<evidence type="ECO:0000256" key="2">
    <source>
        <dbReference type="HAMAP-Rule" id="MF_01867"/>
    </source>
</evidence>
<evidence type="ECO:0000256" key="1">
    <source>
        <dbReference type="ARBA" id="ARBA00022598"/>
    </source>
</evidence>
<gene>
    <name evidence="2 5" type="primary">bshC</name>
    <name evidence="5" type="ORF">OQ279_12810</name>
</gene>
<dbReference type="InterPro" id="IPR055398">
    <property type="entry name" value="Rossmann-like_BshC"/>
</dbReference>
<dbReference type="PIRSF" id="PIRSF012535">
    <property type="entry name" value="UCP012535"/>
    <property type="match status" value="1"/>
</dbReference>
<dbReference type="EMBL" id="JAPJDA010000020">
    <property type="protein sequence ID" value="MCX2839029.1"/>
    <property type="molecule type" value="Genomic_DNA"/>
</dbReference>
<dbReference type="InterPro" id="IPR055399">
    <property type="entry name" value="CC_BshC"/>
</dbReference>
<feature type="domain" description="Bacillithiol biosynthesis BshC N-terminal Rossmann-like" evidence="3">
    <location>
        <begin position="1"/>
        <end position="381"/>
    </location>
</feature>
<dbReference type="Proteomes" id="UP001148482">
    <property type="component" value="Unassembled WGS sequence"/>
</dbReference>
<name>A0A9X3I1X1_9FLAO</name>
<dbReference type="GO" id="GO:0016874">
    <property type="term" value="F:ligase activity"/>
    <property type="evidence" value="ECO:0007669"/>
    <property type="project" value="UniProtKB-UniRule"/>
</dbReference>
<dbReference type="RefSeq" id="WP_266070336.1">
    <property type="nucleotide sequence ID" value="NZ_JAPJDA010000020.1"/>
</dbReference>
<dbReference type="Pfam" id="PF10079">
    <property type="entry name" value="Rossmann-like_BshC"/>
    <property type="match status" value="1"/>
</dbReference>
<dbReference type="EC" id="6.-.-.-" evidence="2"/>
<evidence type="ECO:0000259" key="3">
    <source>
        <dbReference type="Pfam" id="PF10079"/>
    </source>
</evidence>
<protein>
    <recommendedName>
        <fullName evidence="2">Putative cysteine ligase BshC</fullName>
        <ecNumber evidence="2">6.-.-.-</ecNumber>
    </recommendedName>
</protein>
<comment type="caution">
    <text evidence="5">The sequence shown here is derived from an EMBL/GenBank/DDBJ whole genome shotgun (WGS) entry which is preliminary data.</text>
</comment>
<sequence length="539" mass="62996">MQKNSLSYRETNYFTSLVTDYLDQKENVKQFYGLFPDLNNFGKQILSKKENFSSHGGSEKRAVLVKTLKRQYQNINASEASLANIDLLEKDTTFTVTTGHQLNLFTGPLYFLYKIVSAINLAADLKKEYPEYNFVPLYWMATEDHDFEEISFFNLHGKKFQWNPPKSKKTGGPVGEMPTDGLEDVFELFSAEIGSSKNAQQLKEWFKKAYLEHDNLADATRYLANELFKEQGLVILDAHEPELKRLYIPLVKKELFEQLSFKTVQQQTEALEKEGYKVQVNPREINLFYMQEGLRERIIEKNGKFFVHDHEISWTREELEQVIEEHPKKFSPNVLLRPLYEELILPNLCYIGGGGELAYWFQLKQLFEQAEVTFPILLIRNSALLQTEKQDQKRQKLNISLPELFLKSHELINRKVRRISNIDIDFSSQKEHLVKQFQEMYSLAEQTDKSFLNAVKAQEVKQLKGLDHLEKRLLKAQKRKLEDEVSRIASLQNELFPDKGLQERHHNFSEFYLEYGDALIPALLDSLQPLELKFDIISL</sequence>
<proteinExistence type="inferred from homology"/>
<evidence type="ECO:0000313" key="5">
    <source>
        <dbReference type="EMBL" id="MCX2839029.1"/>
    </source>
</evidence>
<reference evidence="5" key="1">
    <citation type="submission" date="2022-11" db="EMBL/GenBank/DDBJ databases">
        <title>Salinimicrobium profundisediminis sp. nov., isolated from deep-sea sediment of the Mariana Trench.</title>
        <authorList>
            <person name="Fu H."/>
        </authorList>
    </citation>
    <scope>NUCLEOTIDE SEQUENCE</scope>
    <source>
        <strain evidence="5">MT39</strain>
    </source>
</reference>
<dbReference type="NCBIfam" id="TIGR03998">
    <property type="entry name" value="thiol_BshC"/>
    <property type="match status" value="1"/>
</dbReference>
<keyword evidence="1 2" id="KW-0436">Ligase</keyword>
<feature type="domain" description="Bacillithiol biosynthesis BshC C-terminal coiled-coil" evidence="4">
    <location>
        <begin position="383"/>
        <end position="538"/>
    </location>
</feature>
<dbReference type="AlphaFoldDB" id="A0A9X3I1X1"/>
<dbReference type="Pfam" id="PF24850">
    <property type="entry name" value="CC_BshC"/>
    <property type="match status" value="1"/>
</dbReference>
<comment type="similarity">
    <text evidence="2">Belongs to the BshC family.</text>
</comment>
<keyword evidence="6" id="KW-1185">Reference proteome</keyword>
<dbReference type="HAMAP" id="MF_01867">
    <property type="entry name" value="BshC"/>
    <property type="match status" value="1"/>
</dbReference>